<dbReference type="Proteomes" id="UP000299102">
    <property type="component" value="Unassembled WGS sequence"/>
</dbReference>
<evidence type="ECO:0000313" key="2">
    <source>
        <dbReference type="Proteomes" id="UP000299102"/>
    </source>
</evidence>
<comment type="caution">
    <text evidence="1">The sequence shown here is derived from an EMBL/GenBank/DDBJ whole genome shotgun (WGS) entry which is preliminary data.</text>
</comment>
<accession>A0A4C1VVF5</accession>
<dbReference type="AlphaFoldDB" id="A0A4C1VVF5"/>
<dbReference type="EMBL" id="BGZK01000407">
    <property type="protein sequence ID" value="GBP41884.1"/>
    <property type="molecule type" value="Genomic_DNA"/>
</dbReference>
<reference evidence="1 2" key="1">
    <citation type="journal article" date="2019" name="Commun. Biol.">
        <title>The bagworm genome reveals a unique fibroin gene that provides high tensile strength.</title>
        <authorList>
            <person name="Kono N."/>
            <person name="Nakamura H."/>
            <person name="Ohtoshi R."/>
            <person name="Tomita M."/>
            <person name="Numata K."/>
            <person name="Arakawa K."/>
        </authorList>
    </citation>
    <scope>NUCLEOTIDE SEQUENCE [LARGE SCALE GENOMIC DNA]</scope>
</reference>
<evidence type="ECO:0000313" key="1">
    <source>
        <dbReference type="EMBL" id="GBP41884.1"/>
    </source>
</evidence>
<protein>
    <submittedName>
        <fullName evidence="1">Uncharacterized protein</fullName>
    </submittedName>
</protein>
<proteinExistence type="predicted"/>
<gene>
    <name evidence="1" type="ORF">EVAR_86854_1</name>
</gene>
<name>A0A4C1VVF5_EUMVA</name>
<organism evidence="1 2">
    <name type="scientific">Eumeta variegata</name>
    <name type="common">Bagworm moth</name>
    <name type="synonym">Eumeta japonica</name>
    <dbReference type="NCBI Taxonomy" id="151549"/>
    <lineage>
        <taxon>Eukaryota</taxon>
        <taxon>Metazoa</taxon>
        <taxon>Ecdysozoa</taxon>
        <taxon>Arthropoda</taxon>
        <taxon>Hexapoda</taxon>
        <taxon>Insecta</taxon>
        <taxon>Pterygota</taxon>
        <taxon>Neoptera</taxon>
        <taxon>Endopterygota</taxon>
        <taxon>Lepidoptera</taxon>
        <taxon>Glossata</taxon>
        <taxon>Ditrysia</taxon>
        <taxon>Tineoidea</taxon>
        <taxon>Psychidae</taxon>
        <taxon>Oiketicinae</taxon>
        <taxon>Eumeta</taxon>
    </lineage>
</organism>
<keyword evidence="2" id="KW-1185">Reference proteome</keyword>
<sequence>MSFVRSQIRRGDNTDGLDTINRTATYDTALFNVELCKGSAAGVQSYRITDSLRHRQACRPKLNFWCRHQPYECDHLRQLFESQKSSCYVAERGTGKSDERIQFDDYSVYCPGRGAIDACMRSRWINVIVTSSGCGAVSEHGTEAGNVLLVRMISPYPRVMKGFLLLKKEKWKTQWRTNRHHFTGLAGERRDIISRETYTILYHVTPV</sequence>